<dbReference type="PANTHER" id="PTHR47584">
    <property type="match status" value="1"/>
</dbReference>
<dbReference type="PANTHER" id="PTHR47584:SF14">
    <property type="entry name" value="L10-INTERACTING MYB DOMAIN-CONTAINING PROTEIN-LIKE"/>
    <property type="match status" value="1"/>
</dbReference>
<evidence type="ECO:0008006" key="3">
    <source>
        <dbReference type="Google" id="ProtNLM"/>
    </source>
</evidence>
<accession>A0A5J5APW8</accession>
<sequence length="173" mass="19613">MKYREFAEMLGDKCSGFGWDPETNTVTAAEDAHPNARIFHRKGLDHYKLLGIIFNTTTATGSLARSFSQLPPTSDEERELEENFFRTGVQVNPVTYYTKAHTKKLEHPSQTTEAVSNLNDRYSIAACMDTLNALANVTDYQYIKAAKSFVDAEWRIVFLEMRGSSQMAWVQSL</sequence>
<dbReference type="AlphaFoldDB" id="A0A5J5APW8"/>
<proteinExistence type="predicted"/>
<name>A0A5J5APW8_9ASTE</name>
<dbReference type="Proteomes" id="UP000325577">
    <property type="component" value="Linkage Group LG19"/>
</dbReference>
<dbReference type="InterPro" id="IPR045026">
    <property type="entry name" value="LIMYB"/>
</dbReference>
<evidence type="ECO:0000313" key="1">
    <source>
        <dbReference type="EMBL" id="KAA8532238.1"/>
    </source>
</evidence>
<organism evidence="1 2">
    <name type="scientific">Nyssa sinensis</name>
    <dbReference type="NCBI Taxonomy" id="561372"/>
    <lineage>
        <taxon>Eukaryota</taxon>
        <taxon>Viridiplantae</taxon>
        <taxon>Streptophyta</taxon>
        <taxon>Embryophyta</taxon>
        <taxon>Tracheophyta</taxon>
        <taxon>Spermatophyta</taxon>
        <taxon>Magnoliopsida</taxon>
        <taxon>eudicotyledons</taxon>
        <taxon>Gunneridae</taxon>
        <taxon>Pentapetalae</taxon>
        <taxon>asterids</taxon>
        <taxon>Cornales</taxon>
        <taxon>Nyssaceae</taxon>
        <taxon>Nyssa</taxon>
    </lineage>
</organism>
<evidence type="ECO:0000313" key="2">
    <source>
        <dbReference type="Proteomes" id="UP000325577"/>
    </source>
</evidence>
<protein>
    <recommendedName>
        <fullName evidence="3">Myb/SANT-like domain-containing protein</fullName>
    </recommendedName>
</protein>
<dbReference type="OrthoDB" id="686198at2759"/>
<gene>
    <name evidence="1" type="ORF">F0562_032271</name>
</gene>
<reference evidence="1 2" key="1">
    <citation type="submission" date="2019-09" db="EMBL/GenBank/DDBJ databases">
        <title>A chromosome-level genome assembly of the Chinese tupelo Nyssa sinensis.</title>
        <authorList>
            <person name="Yang X."/>
            <person name="Kang M."/>
            <person name="Yang Y."/>
            <person name="Xiong H."/>
            <person name="Wang M."/>
            <person name="Zhang Z."/>
            <person name="Wang Z."/>
            <person name="Wu H."/>
            <person name="Ma T."/>
            <person name="Liu J."/>
            <person name="Xi Z."/>
        </authorList>
    </citation>
    <scope>NUCLEOTIDE SEQUENCE [LARGE SCALE GENOMIC DNA]</scope>
    <source>
        <strain evidence="1">J267</strain>
        <tissue evidence="1">Leaf</tissue>
    </source>
</reference>
<dbReference type="EMBL" id="CM018042">
    <property type="protein sequence ID" value="KAA8532238.1"/>
    <property type="molecule type" value="Genomic_DNA"/>
</dbReference>
<keyword evidence="2" id="KW-1185">Reference proteome</keyword>